<dbReference type="InParanoid" id="K7LW48"/>
<organism evidence="2">
    <name type="scientific">Glycine max</name>
    <name type="common">Soybean</name>
    <name type="synonym">Glycine hispida</name>
    <dbReference type="NCBI Taxonomy" id="3847"/>
    <lineage>
        <taxon>Eukaryota</taxon>
        <taxon>Viridiplantae</taxon>
        <taxon>Streptophyta</taxon>
        <taxon>Embryophyta</taxon>
        <taxon>Tracheophyta</taxon>
        <taxon>Spermatophyta</taxon>
        <taxon>Magnoliopsida</taxon>
        <taxon>eudicotyledons</taxon>
        <taxon>Gunneridae</taxon>
        <taxon>Pentapetalae</taxon>
        <taxon>rosids</taxon>
        <taxon>fabids</taxon>
        <taxon>Fabales</taxon>
        <taxon>Fabaceae</taxon>
        <taxon>Papilionoideae</taxon>
        <taxon>50 kb inversion clade</taxon>
        <taxon>NPAAA clade</taxon>
        <taxon>indigoferoid/millettioid clade</taxon>
        <taxon>Phaseoleae</taxon>
        <taxon>Glycine</taxon>
        <taxon>Glycine subgen. Soja</taxon>
    </lineage>
</organism>
<protein>
    <submittedName>
        <fullName evidence="2 3">Uncharacterized protein</fullName>
    </submittedName>
</protein>
<reference evidence="2" key="3">
    <citation type="submission" date="2018-07" db="EMBL/GenBank/DDBJ databases">
        <title>WGS assembly of Glycine max.</title>
        <authorList>
            <person name="Schmutz J."/>
            <person name="Cannon S."/>
            <person name="Schlueter J."/>
            <person name="Ma J."/>
            <person name="Mitros T."/>
            <person name="Nelson W."/>
            <person name="Hyten D."/>
            <person name="Song Q."/>
            <person name="Thelen J."/>
            <person name="Cheng J."/>
            <person name="Xu D."/>
            <person name="Hellsten U."/>
            <person name="May G."/>
            <person name="Yu Y."/>
            <person name="Sakurai T."/>
            <person name="Umezawa T."/>
            <person name="Bhattacharyya M."/>
            <person name="Sandhu D."/>
            <person name="Valliyodan B."/>
            <person name="Lindquist E."/>
            <person name="Peto M."/>
            <person name="Grant D."/>
            <person name="Shu S."/>
            <person name="Goodstein D."/>
            <person name="Barry K."/>
            <person name="Futrell-Griggs M."/>
            <person name="Abernathy B."/>
            <person name="Du J."/>
            <person name="Tian Z."/>
            <person name="Zhu L."/>
            <person name="Gill N."/>
            <person name="Joshi T."/>
            <person name="Libault M."/>
            <person name="Sethuraman A."/>
            <person name="Zhang X."/>
            <person name="Shinozaki K."/>
            <person name="Nguyen H."/>
            <person name="Wing R."/>
            <person name="Cregan P."/>
            <person name="Specht J."/>
            <person name="Grimwood J."/>
            <person name="Rokhsar D."/>
            <person name="Stacey G."/>
            <person name="Shoemaker R."/>
            <person name="Jackson S."/>
        </authorList>
    </citation>
    <scope>NUCLEOTIDE SEQUENCE</scope>
    <source>
        <tissue evidence="2">Callus</tissue>
    </source>
</reference>
<proteinExistence type="predicted"/>
<reference evidence="3" key="2">
    <citation type="submission" date="2018-02" db="UniProtKB">
        <authorList>
            <consortium name="EnsemblPlants"/>
        </authorList>
    </citation>
    <scope>IDENTIFICATION</scope>
    <source>
        <strain evidence="3">Williams 82</strain>
    </source>
</reference>
<gene>
    <name evidence="2" type="ORF">GLYMA_12G207300</name>
</gene>
<feature type="chain" id="PRO_5014581426" evidence="1">
    <location>
        <begin position="17"/>
        <end position="61"/>
    </location>
</feature>
<name>K7LW48_SOYBN</name>
<dbReference type="Proteomes" id="UP000008827">
    <property type="component" value="Chromosome 12"/>
</dbReference>
<sequence>MLFLSLEILSFEFSLTCNNHNNNGDETEQIMESKSGPILCPHYSTNPSPSPLSKKLKHPIF</sequence>
<dbReference type="PaxDb" id="3847-GLYMA12G33490.1"/>
<dbReference type="Gramene" id="KRH26994">
    <property type="protein sequence ID" value="KRH26994"/>
    <property type="gene ID" value="GLYMA_12G207300"/>
</dbReference>
<dbReference type="EMBL" id="CM000845">
    <property type="protein sequence ID" value="KRH26994.1"/>
    <property type="molecule type" value="Genomic_DNA"/>
</dbReference>
<accession>K7LW48</accession>
<keyword evidence="4" id="KW-1185">Reference proteome</keyword>
<feature type="signal peptide" evidence="1">
    <location>
        <begin position="1"/>
        <end position="16"/>
    </location>
</feature>
<evidence type="ECO:0000313" key="3">
    <source>
        <dbReference type="EnsemblPlants" id="KRH26994"/>
    </source>
</evidence>
<evidence type="ECO:0000313" key="4">
    <source>
        <dbReference type="Proteomes" id="UP000008827"/>
    </source>
</evidence>
<evidence type="ECO:0000256" key="1">
    <source>
        <dbReference type="SAM" id="SignalP"/>
    </source>
</evidence>
<reference evidence="2 3" key="1">
    <citation type="journal article" date="2010" name="Nature">
        <title>Genome sequence of the palaeopolyploid soybean.</title>
        <authorList>
            <person name="Schmutz J."/>
            <person name="Cannon S.B."/>
            <person name="Schlueter J."/>
            <person name="Ma J."/>
            <person name="Mitros T."/>
            <person name="Nelson W."/>
            <person name="Hyten D.L."/>
            <person name="Song Q."/>
            <person name="Thelen J.J."/>
            <person name="Cheng J."/>
            <person name="Xu D."/>
            <person name="Hellsten U."/>
            <person name="May G.D."/>
            <person name="Yu Y."/>
            <person name="Sakurai T."/>
            <person name="Umezawa T."/>
            <person name="Bhattacharyya M.K."/>
            <person name="Sandhu D."/>
            <person name="Valliyodan B."/>
            <person name="Lindquist E."/>
            <person name="Peto M."/>
            <person name="Grant D."/>
            <person name="Shu S."/>
            <person name="Goodstein D."/>
            <person name="Barry K."/>
            <person name="Futrell-Griggs M."/>
            <person name="Abernathy B."/>
            <person name="Du J."/>
            <person name="Tian Z."/>
            <person name="Zhu L."/>
            <person name="Gill N."/>
            <person name="Joshi T."/>
            <person name="Libault M."/>
            <person name="Sethuraman A."/>
            <person name="Zhang X.-C."/>
            <person name="Shinozaki K."/>
            <person name="Nguyen H.T."/>
            <person name="Wing R.A."/>
            <person name="Cregan P."/>
            <person name="Specht J."/>
            <person name="Grimwood J."/>
            <person name="Rokhsar D."/>
            <person name="Stacey G."/>
            <person name="Shoemaker R.C."/>
            <person name="Jackson S.A."/>
        </authorList>
    </citation>
    <scope>NUCLEOTIDE SEQUENCE</scope>
    <source>
        <strain evidence="3">cv. Williams 82</strain>
        <tissue evidence="2">Callus</tissue>
    </source>
</reference>
<keyword evidence="1" id="KW-0732">Signal</keyword>
<dbReference type="HOGENOM" id="CLU_2927242_0_0_1"/>
<evidence type="ECO:0000313" key="2">
    <source>
        <dbReference type="EMBL" id="KRH26994.1"/>
    </source>
</evidence>
<dbReference type="EnsemblPlants" id="KRH26994">
    <property type="protein sequence ID" value="KRH26994"/>
    <property type="gene ID" value="GLYMA_12G207300"/>
</dbReference>
<dbReference type="AlphaFoldDB" id="K7LW48"/>